<keyword evidence="3" id="KW-1185">Reference proteome</keyword>
<accession>A0ABV0NA66</accession>
<evidence type="ECO:0000313" key="3">
    <source>
        <dbReference type="Proteomes" id="UP001476798"/>
    </source>
</evidence>
<evidence type="ECO:0000256" key="1">
    <source>
        <dbReference type="SAM" id="MobiDB-lite"/>
    </source>
</evidence>
<feature type="region of interest" description="Disordered" evidence="1">
    <location>
        <begin position="68"/>
        <end position="98"/>
    </location>
</feature>
<name>A0ABV0NA66_9TELE</name>
<gene>
    <name evidence="2" type="ORF">GOODEAATRI_012778</name>
</gene>
<comment type="caution">
    <text evidence="2">The sequence shown here is derived from an EMBL/GenBank/DDBJ whole genome shotgun (WGS) entry which is preliminary data.</text>
</comment>
<organism evidence="2 3">
    <name type="scientific">Goodea atripinnis</name>
    <dbReference type="NCBI Taxonomy" id="208336"/>
    <lineage>
        <taxon>Eukaryota</taxon>
        <taxon>Metazoa</taxon>
        <taxon>Chordata</taxon>
        <taxon>Craniata</taxon>
        <taxon>Vertebrata</taxon>
        <taxon>Euteleostomi</taxon>
        <taxon>Actinopterygii</taxon>
        <taxon>Neopterygii</taxon>
        <taxon>Teleostei</taxon>
        <taxon>Neoteleostei</taxon>
        <taxon>Acanthomorphata</taxon>
        <taxon>Ovalentaria</taxon>
        <taxon>Atherinomorphae</taxon>
        <taxon>Cyprinodontiformes</taxon>
        <taxon>Goodeidae</taxon>
        <taxon>Goodea</taxon>
    </lineage>
</organism>
<proteinExistence type="predicted"/>
<feature type="compositionally biased region" description="Polar residues" evidence="1">
    <location>
        <begin position="77"/>
        <end position="98"/>
    </location>
</feature>
<dbReference type="Proteomes" id="UP001476798">
    <property type="component" value="Unassembled WGS sequence"/>
</dbReference>
<sequence>MTPMTLAWFSKGKGKDREAKDKQLNGHRFGTGPCLGPTLSLSVFPSDFTVRESPPHSVIPISVSQPVLTPKERKDTVTQSCSLPGSLPNSDRSLSNQT</sequence>
<evidence type="ECO:0000313" key="2">
    <source>
        <dbReference type="EMBL" id="MEQ2168291.1"/>
    </source>
</evidence>
<feature type="region of interest" description="Disordered" evidence="1">
    <location>
        <begin position="1"/>
        <end position="20"/>
    </location>
</feature>
<dbReference type="EMBL" id="JAHRIO010030817">
    <property type="protein sequence ID" value="MEQ2168291.1"/>
    <property type="molecule type" value="Genomic_DNA"/>
</dbReference>
<reference evidence="2 3" key="1">
    <citation type="submission" date="2021-06" db="EMBL/GenBank/DDBJ databases">
        <authorList>
            <person name="Palmer J.M."/>
        </authorList>
    </citation>
    <scope>NUCLEOTIDE SEQUENCE [LARGE SCALE GENOMIC DNA]</scope>
    <source>
        <strain evidence="2 3">GA_2019</strain>
        <tissue evidence="2">Muscle</tissue>
    </source>
</reference>
<protein>
    <submittedName>
        <fullName evidence="2">Uncharacterized protein</fullName>
    </submittedName>
</protein>